<comment type="caution">
    <text evidence="1">The sequence shown here is derived from an EMBL/GenBank/DDBJ whole genome shotgun (WGS) entry which is preliminary data.</text>
</comment>
<reference evidence="1 2" key="1">
    <citation type="journal article" date="2015" name="Genome Announc.">
        <title>Expanding the biotechnology potential of lactobacilli through comparative genomics of 213 strains and associated genera.</title>
        <authorList>
            <person name="Sun Z."/>
            <person name="Harris H.M."/>
            <person name="McCann A."/>
            <person name="Guo C."/>
            <person name="Argimon S."/>
            <person name="Zhang W."/>
            <person name="Yang X."/>
            <person name="Jeffery I.B."/>
            <person name="Cooney J.C."/>
            <person name="Kagawa T.F."/>
            <person name="Liu W."/>
            <person name="Song Y."/>
            <person name="Salvetti E."/>
            <person name="Wrobel A."/>
            <person name="Rasinkangas P."/>
            <person name="Parkhill J."/>
            <person name="Rea M.C."/>
            <person name="O'Sullivan O."/>
            <person name="Ritari J."/>
            <person name="Douillard F.P."/>
            <person name="Paul Ross R."/>
            <person name="Yang R."/>
            <person name="Briner A.E."/>
            <person name="Felis G.E."/>
            <person name="de Vos W.M."/>
            <person name="Barrangou R."/>
            <person name="Klaenhammer T.R."/>
            <person name="Caufield P.W."/>
            <person name="Cui Y."/>
            <person name="Zhang H."/>
            <person name="O'Toole P.W."/>
        </authorList>
    </citation>
    <scope>NUCLEOTIDE SEQUENCE [LARGE SCALE GENOMIC DNA]</scope>
    <source>
        <strain evidence="1 2">DSM 14857</strain>
    </source>
</reference>
<protein>
    <submittedName>
        <fullName evidence="1">Uncharacterized protein</fullName>
    </submittedName>
</protein>
<organism evidence="1 2">
    <name type="scientific">Companilactobacillus versmoldensis DSM 14857 = KCTC 3814</name>
    <dbReference type="NCBI Taxonomy" id="1423815"/>
    <lineage>
        <taxon>Bacteria</taxon>
        <taxon>Bacillati</taxon>
        <taxon>Bacillota</taxon>
        <taxon>Bacilli</taxon>
        <taxon>Lactobacillales</taxon>
        <taxon>Lactobacillaceae</taxon>
        <taxon>Companilactobacillus</taxon>
    </lineage>
</organism>
<sequence>MLIMDEMVFFNPGDAIANSRDFGEAVRGAQIYKAKDPYESSLIIAEDATNKKSFAVYFASDEKSGVKDTDKSVVPYHIKKKL</sequence>
<dbReference type="PATRIC" id="fig|1423815.3.peg.1561"/>
<dbReference type="AlphaFoldDB" id="A0A0R1S9B4"/>
<evidence type="ECO:0000313" key="1">
    <source>
        <dbReference type="EMBL" id="KRL65591.1"/>
    </source>
</evidence>
<proteinExistence type="predicted"/>
<gene>
    <name evidence="1" type="ORF">FC27_GL001524</name>
</gene>
<dbReference type="EMBL" id="AZFA01000032">
    <property type="protein sequence ID" value="KRL65591.1"/>
    <property type="molecule type" value="Genomic_DNA"/>
</dbReference>
<evidence type="ECO:0000313" key="2">
    <source>
        <dbReference type="Proteomes" id="UP000051647"/>
    </source>
</evidence>
<keyword evidence="2" id="KW-1185">Reference proteome</keyword>
<dbReference type="Proteomes" id="UP000051647">
    <property type="component" value="Unassembled WGS sequence"/>
</dbReference>
<accession>A0A0R1S9B4</accession>
<dbReference type="STRING" id="1423815.FC27_GL001524"/>
<name>A0A0R1S9B4_9LACO</name>
<dbReference type="eggNOG" id="ENOG503270J">
    <property type="taxonomic scope" value="Bacteria"/>
</dbReference>